<keyword evidence="6" id="KW-0272">Extracellular matrix</keyword>
<evidence type="ECO:0000256" key="7">
    <source>
        <dbReference type="ARBA" id="ARBA00022614"/>
    </source>
</evidence>
<evidence type="ECO:0000256" key="4">
    <source>
        <dbReference type="ARBA" id="ARBA00018230"/>
    </source>
</evidence>
<evidence type="ECO:0000259" key="14">
    <source>
        <dbReference type="SMART" id="SM00013"/>
    </source>
</evidence>
<dbReference type="Pfam" id="PF01462">
    <property type="entry name" value="LRRNT"/>
    <property type="match status" value="1"/>
</dbReference>
<sequence length="397" mass="44972">MCCNNTECFVVQLLGGDHLHSVPATYCTPSDRYTGKVKKKGSYISDQPAAIMSTVVLLLVVGILDVSFGQHYSSFQWLSHLRGRRQHAGWQAEDSNCPLECDCPLMYPTAMYCNNRNLQHVPYVPSQIKYVYLQRNRIAGIQDGVFDNATNLLWIVMSHNQLNSDKMSKNIFSKLKNLKQLHLDNNELSRVPENLPRSLTDLRLGHNKISKITPSSLEGMAHLTTLYLQANVIEETGNEFKGLKSLIMLDMSKNKLKKIPENLPELLQQLYLQSNSIESVPEGLLSLNPKLQFLRLAHNMLTDKGLPSNVFNSSTLAELDLSFNRLEKIPVVSRNLENLYLHANKIKEFTLSSFCDSVDMTNFSRLKVLRLDANEINARDIPAEAAYCLRRVAFIDV</sequence>
<keyword evidence="8" id="KW-0732">Signal</keyword>
<feature type="domain" description="LRRNT" evidence="14">
    <location>
        <begin position="96"/>
        <end position="130"/>
    </location>
</feature>
<dbReference type="InterPro" id="IPR001611">
    <property type="entry name" value="Leu-rich_rpt"/>
</dbReference>
<reference evidence="15" key="2">
    <citation type="submission" date="2025-09" db="UniProtKB">
        <authorList>
            <consortium name="Ensembl"/>
        </authorList>
    </citation>
    <scope>IDENTIFICATION</scope>
</reference>
<dbReference type="SMART" id="SM00364">
    <property type="entry name" value="LRR_BAC"/>
    <property type="match status" value="4"/>
</dbReference>
<dbReference type="OMA" id="WWFQYLR"/>
<dbReference type="AlphaFoldDB" id="A0A3B3DCK3"/>
<protein>
    <recommendedName>
        <fullName evidence="4">Fibromodulin</fullName>
    </recommendedName>
    <alternativeName>
        <fullName evidence="13">Keratan sulfate proteoglycan fibromodulin</fullName>
    </alternativeName>
</protein>
<evidence type="ECO:0000313" key="16">
    <source>
        <dbReference type="Proteomes" id="UP000261560"/>
    </source>
</evidence>
<evidence type="ECO:0000256" key="6">
    <source>
        <dbReference type="ARBA" id="ARBA00022530"/>
    </source>
</evidence>
<comment type="similarity">
    <text evidence="2">Belongs to the small leucine-rich proteoglycan (SLRP) family. SLRP class II subfamily.</text>
</comment>
<dbReference type="PaxDb" id="30732-ENSOMEP00000027817"/>
<dbReference type="InterPro" id="IPR050333">
    <property type="entry name" value="SLRP"/>
</dbReference>
<dbReference type="Ensembl" id="ENSOMET00000001002.1">
    <property type="protein sequence ID" value="ENSOMEP00000027817.1"/>
    <property type="gene ID" value="ENSOMEG00000010504.1"/>
</dbReference>
<dbReference type="SMART" id="SM00013">
    <property type="entry name" value="LRRNT"/>
    <property type="match status" value="1"/>
</dbReference>
<accession>A0A3B3DCK3</accession>
<dbReference type="SMART" id="SM00365">
    <property type="entry name" value="LRR_SD22"/>
    <property type="match status" value="4"/>
</dbReference>
<evidence type="ECO:0000256" key="2">
    <source>
        <dbReference type="ARBA" id="ARBA00005818"/>
    </source>
</evidence>
<evidence type="ECO:0000256" key="9">
    <source>
        <dbReference type="ARBA" id="ARBA00022737"/>
    </source>
</evidence>
<dbReference type="InterPro" id="IPR000372">
    <property type="entry name" value="LRRNT"/>
</dbReference>
<dbReference type="OrthoDB" id="6359842at2759"/>
<dbReference type="STRING" id="30732.ENSOMEP00000027817"/>
<dbReference type="GeneTree" id="ENSGT00940000157007"/>
<comment type="subcellular location">
    <subcellularLocation>
        <location evidence="1">Secreted</location>
        <location evidence="1">Extracellular space</location>
        <location evidence="1">Extracellular matrix</location>
    </subcellularLocation>
</comment>
<evidence type="ECO:0000256" key="11">
    <source>
        <dbReference type="ARBA" id="ARBA00023180"/>
    </source>
</evidence>
<keyword evidence="5" id="KW-0964">Secreted</keyword>
<evidence type="ECO:0000256" key="13">
    <source>
        <dbReference type="ARBA" id="ARBA00032216"/>
    </source>
</evidence>
<name>A0A3B3DCK3_ORYME</name>
<dbReference type="Gene3D" id="3.80.10.10">
    <property type="entry name" value="Ribonuclease Inhibitor"/>
    <property type="match status" value="2"/>
</dbReference>
<dbReference type="Proteomes" id="UP000261560">
    <property type="component" value="Unplaced"/>
</dbReference>
<evidence type="ECO:0000256" key="10">
    <source>
        <dbReference type="ARBA" id="ARBA00022974"/>
    </source>
</evidence>
<evidence type="ECO:0000256" key="5">
    <source>
        <dbReference type="ARBA" id="ARBA00022525"/>
    </source>
</evidence>
<dbReference type="Pfam" id="PF13855">
    <property type="entry name" value="LRR_8"/>
    <property type="match status" value="2"/>
</dbReference>
<keyword evidence="10" id="KW-0654">Proteoglycan</keyword>
<dbReference type="InterPro" id="IPR032675">
    <property type="entry name" value="LRR_dom_sf"/>
</dbReference>
<keyword evidence="9" id="KW-0677">Repeat</keyword>
<evidence type="ECO:0000313" key="15">
    <source>
        <dbReference type="Ensembl" id="ENSOMEP00000027817.1"/>
    </source>
</evidence>
<dbReference type="PANTHER" id="PTHR45712">
    <property type="entry name" value="AGAP008170-PA"/>
    <property type="match status" value="1"/>
</dbReference>
<proteinExistence type="inferred from homology"/>
<keyword evidence="7" id="KW-0433">Leucine-rich repeat</keyword>
<dbReference type="SUPFAM" id="SSF52058">
    <property type="entry name" value="L domain-like"/>
    <property type="match status" value="1"/>
</dbReference>
<keyword evidence="16" id="KW-1185">Reference proteome</keyword>
<comment type="function">
    <text evidence="12">Affects the rate of fibrils formation. May have a primary role in collagen fibrillogenesis.</text>
</comment>
<organism evidence="15 16">
    <name type="scientific">Oryzias melastigma</name>
    <name type="common">Marine medaka</name>
    <dbReference type="NCBI Taxonomy" id="30732"/>
    <lineage>
        <taxon>Eukaryota</taxon>
        <taxon>Metazoa</taxon>
        <taxon>Chordata</taxon>
        <taxon>Craniata</taxon>
        <taxon>Vertebrata</taxon>
        <taxon>Euteleostomi</taxon>
        <taxon>Actinopterygii</taxon>
        <taxon>Neopterygii</taxon>
        <taxon>Teleostei</taxon>
        <taxon>Neoteleostei</taxon>
        <taxon>Acanthomorphata</taxon>
        <taxon>Ovalentaria</taxon>
        <taxon>Atherinomorphae</taxon>
        <taxon>Beloniformes</taxon>
        <taxon>Adrianichthyidae</taxon>
        <taxon>Oryziinae</taxon>
        <taxon>Oryzias</taxon>
    </lineage>
</organism>
<dbReference type="PROSITE" id="PS51450">
    <property type="entry name" value="LRR"/>
    <property type="match status" value="3"/>
</dbReference>
<dbReference type="InterPro" id="IPR003591">
    <property type="entry name" value="Leu-rich_rpt_typical-subtyp"/>
</dbReference>
<comment type="subunit">
    <text evidence="3">Binds to type I and type II collagen.</text>
</comment>
<evidence type="ECO:0000256" key="12">
    <source>
        <dbReference type="ARBA" id="ARBA00025136"/>
    </source>
</evidence>
<dbReference type="SMART" id="SM00369">
    <property type="entry name" value="LRR_TYP"/>
    <property type="match status" value="9"/>
</dbReference>
<evidence type="ECO:0000256" key="1">
    <source>
        <dbReference type="ARBA" id="ARBA00004498"/>
    </source>
</evidence>
<dbReference type="PANTHER" id="PTHR45712:SF4">
    <property type="entry name" value="FIBROMODULIN"/>
    <property type="match status" value="1"/>
</dbReference>
<dbReference type="GO" id="GO:0005615">
    <property type="term" value="C:extracellular space"/>
    <property type="evidence" value="ECO:0007669"/>
    <property type="project" value="TreeGrafter"/>
</dbReference>
<evidence type="ECO:0000256" key="3">
    <source>
        <dbReference type="ARBA" id="ARBA00011226"/>
    </source>
</evidence>
<evidence type="ECO:0000256" key="8">
    <source>
        <dbReference type="ARBA" id="ARBA00022729"/>
    </source>
</evidence>
<reference evidence="15" key="1">
    <citation type="submission" date="2025-08" db="UniProtKB">
        <authorList>
            <consortium name="Ensembl"/>
        </authorList>
    </citation>
    <scope>IDENTIFICATION</scope>
</reference>
<keyword evidence="11" id="KW-0325">Glycoprotein</keyword>